<evidence type="ECO:0000313" key="8">
    <source>
        <dbReference type="Proteomes" id="UP000001292"/>
    </source>
</evidence>
<gene>
    <name evidence="7" type="primary">Dsec\GM26837</name>
    <name evidence="7" type="ORF">Dsec_GM26837</name>
</gene>
<evidence type="ECO:0000256" key="2">
    <source>
        <dbReference type="ARBA" id="ARBA00022670"/>
    </source>
</evidence>
<dbReference type="PANTHER" id="PTHR11010:SF5">
    <property type="entry name" value="RE36938P-RELATED"/>
    <property type="match status" value="1"/>
</dbReference>
<name>B4IHV8_DROSE</name>
<dbReference type="SMR" id="B4IHV8"/>
<dbReference type="HOGENOM" id="CLU_1043050_0_0_1"/>
<dbReference type="EMBL" id="CH480840">
    <property type="protein sequence ID" value="EDW49475.1"/>
    <property type="molecule type" value="Genomic_DNA"/>
</dbReference>
<keyword evidence="3 6" id="KW-0732">Signal</keyword>
<sequence length="267" mass="29662">MAALRLVCLFVVLVIGLVHSLDIPKIKDVPLLVKTLKNLNRGPPHQVMTKRANVQEKWITQKLDNFDASNTQTYKMRYLLNDDFQTEGSPIFIYLGGEWEIEESMISAGHWYDMAQEHKGVLVYTEHRYYGSKCDLPWIFQTCSEFGWFQSSGSRSQPFGSTFPATLYEDTCEGVFGSKYDSAGIHANIRATNDDFGGLNVNATNIYFVQGALDGWSKVGAGVAQGATIIPYASHCPDTGSISASDSAELVASKKKLIKLVAQWLED</sequence>
<evidence type="ECO:0000256" key="1">
    <source>
        <dbReference type="ARBA" id="ARBA00011079"/>
    </source>
</evidence>
<keyword evidence="4" id="KW-0378">Hydrolase</keyword>
<keyword evidence="8" id="KW-1185">Reference proteome</keyword>
<keyword evidence="5" id="KW-0325">Glycoprotein</keyword>
<dbReference type="PANTHER" id="PTHR11010">
    <property type="entry name" value="PROTEASE S28 PRO-X CARBOXYPEPTIDASE-RELATED"/>
    <property type="match status" value="1"/>
</dbReference>
<evidence type="ECO:0000256" key="4">
    <source>
        <dbReference type="ARBA" id="ARBA00022801"/>
    </source>
</evidence>
<evidence type="ECO:0000256" key="5">
    <source>
        <dbReference type="ARBA" id="ARBA00023180"/>
    </source>
</evidence>
<dbReference type="InterPro" id="IPR029058">
    <property type="entry name" value="AB_hydrolase_fold"/>
</dbReference>
<dbReference type="GO" id="GO:0070008">
    <property type="term" value="F:serine-type exopeptidase activity"/>
    <property type="evidence" value="ECO:0007669"/>
    <property type="project" value="InterPro"/>
</dbReference>
<dbReference type="PhylomeDB" id="B4IHV8"/>
<keyword evidence="2" id="KW-0645">Protease</keyword>
<evidence type="ECO:0000256" key="6">
    <source>
        <dbReference type="SAM" id="SignalP"/>
    </source>
</evidence>
<accession>B4IHV8</accession>
<dbReference type="Pfam" id="PF05577">
    <property type="entry name" value="Peptidase_S28"/>
    <property type="match status" value="2"/>
</dbReference>
<dbReference type="Gene3D" id="3.40.50.1820">
    <property type="entry name" value="alpha/beta hydrolase"/>
    <property type="match status" value="2"/>
</dbReference>
<protein>
    <submittedName>
        <fullName evidence="7">GM26837</fullName>
    </submittedName>
</protein>
<dbReference type="AlphaFoldDB" id="B4IHV8"/>
<dbReference type="OMA" id="TIKICIF"/>
<evidence type="ECO:0000313" key="7">
    <source>
        <dbReference type="EMBL" id="EDW49475.1"/>
    </source>
</evidence>
<feature type="chain" id="PRO_5002807416" evidence="6">
    <location>
        <begin position="21"/>
        <end position="267"/>
    </location>
</feature>
<organism evidence="8">
    <name type="scientific">Drosophila sechellia</name>
    <name type="common">Fruit fly</name>
    <dbReference type="NCBI Taxonomy" id="7238"/>
    <lineage>
        <taxon>Eukaryota</taxon>
        <taxon>Metazoa</taxon>
        <taxon>Ecdysozoa</taxon>
        <taxon>Arthropoda</taxon>
        <taxon>Hexapoda</taxon>
        <taxon>Insecta</taxon>
        <taxon>Pterygota</taxon>
        <taxon>Neoptera</taxon>
        <taxon>Endopterygota</taxon>
        <taxon>Diptera</taxon>
        <taxon>Brachycera</taxon>
        <taxon>Muscomorpha</taxon>
        <taxon>Ephydroidea</taxon>
        <taxon>Drosophilidae</taxon>
        <taxon>Drosophila</taxon>
        <taxon>Sophophora</taxon>
    </lineage>
</organism>
<evidence type="ECO:0000256" key="3">
    <source>
        <dbReference type="ARBA" id="ARBA00022729"/>
    </source>
</evidence>
<reference evidence="7 8" key="1">
    <citation type="journal article" date="2007" name="Nature">
        <title>Evolution of genes and genomes on the Drosophila phylogeny.</title>
        <authorList>
            <consortium name="Drosophila 12 Genomes Consortium"/>
            <person name="Clark A.G."/>
            <person name="Eisen M.B."/>
            <person name="Smith D.R."/>
            <person name="Bergman C.M."/>
            <person name="Oliver B."/>
            <person name="Markow T.A."/>
            <person name="Kaufman T.C."/>
            <person name="Kellis M."/>
            <person name="Gelbart W."/>
            <person name="Iyer V.N."/>
            <person name="Pollard D.A."/>
            <person name="Sackton T.B."/>
            <person name="Larracuente A.M."/>
            <person name="Singh N.D."/>
            <person name="Abad J.P."/>
            <person name="Abt D.N."/>
            <person name="Adryan B."/>
            <person name="Aguade M."/>
            <person name="Akashi H."/>
            <person name="Anderson W.W."/>
            <person name="Aquadro C.F."/>
            <person name="Ardell D.H."/>
            <person name="Arguello R."/>
            <person name="Artieri C.G."/>
            <person name="Barbash D.A."/>
            <person name="Barker D."/>
            <person name="Barsanti P."/>
            <person name="Batterham P."/>
            <person name="Batzoglou S."/>
            <person name="Begun D."/>
            <person name="Bhutkar A."/>
            <person name="Blanco E."/>
            <person name="Bosak S.A."/>
            <person name="Bradley R.K."/>
            <person name="Brand A.D."/>
            <person name="Brent M.R."/>
            <person name="Brooks A.N."/>
            <person name="Brown R.H."/>
            <person name="Butlin R.K."/>
            <person name="Caggese C."/>
            <person name="Calvi B.R."/>
            <person name="Bernardo de Carvalho A."/>
            <person name="Caspi A."/>
            <person name="Castrezana S."/>
            <person name="Celniker S.E."/>
            <person name="Chang J.L."/>
            <person name="Chapple C."/>
            <person name="Chatterji S."/>
            <person name="Chinwalla A."/>
            <person name="Civetta A."/>
            <person name="Clifton S.W."/>
            <person name="Comeron J.M."/>
            <person name="Costello J.C."/>
            <person name="Coyne J.A."/>
            <person name="Daub J."/>
            <person name="David R.G."/>
            <person name="Delcher A.L."/>
            <person name="Delehaunty K."/>
            <person name="Do C.B."/>
            <person name="Ebling H."/>
            <person name="Edwards K."/>
            <person name="Eickbush T."/>
            <person name="Evans J.D."/>
            <person name="Filipski A."/>
            <person name="Findeiss S."/>
            <person name="Freyhult E."/>
            <person name="Fulton L."/>
            <person name="Fulton R."/>
            <person name="Garcia A.C."/>
            <person name="Gardiner A."/>
            <person name="Garfield D.A."/>
            <person name="Garvin B.E."/>
            <person name="Gibson G."/>
            <person name="Gilbert D."/>
            <person name="Gnerre S."/>
            <person name="Godfrey J."/>
            <person name="Good R."/>
            <person name="Gotea V."/>
            <person name="Gravely B."/>
            <person name="Greenberg A.J."/>
            <person name="Griffiths-Jones S."/>
            <person name="Gross S."/>
            <person name="Guigo R."/>
            <person name="Gustafson E.A."/>
            <person name="Haerty W."/>
            <person name="Hahn M.W."/>
            <person name="Halligan D.L."/>
            <person name="Halpern A.L."/>
            <person name="Halter G.M."/>
            <person name="Han M.V."/>
            <person name="Heger A."/>
            <person name="Hillier L."/>
            <person name="Hinrichs A.S."/>
            <person name="Holmes I."/>
            <person name="Hoskins R.A."/>
            <person name="Hubisz M.J."/>
            <person name="Hultmark D."/>
            <person name="Huntley M.A."/>
            <person name="Jaffe D.B."/>
            <person name="Jagadeeshan S."/>
            <person name="Jeck W.R."/>
            <person name="Johnson J."/>
            <person name="Jones C.D."/>
            <person name="Jordan W.C."/>
            <person name="Karpen G.H."/>
            <person name="Kataoka E."/>
            <person name="Keightley P.D."/>
            <person name="Kheradpour P."/>
            <person name="Kirkness E.F."/>
            <person name="Koerich L.B."/>
            <person name="Kristiansen K."/>
            <person name="Kudrna D."/>
            <person name="Kulathinal R.J."/>
            <person name="Kumar S."/>
            <person name="Kwok R."/>
            <person name="Lander E."/>
            <person name="Langley C.H."/>
            <person name="Lapoint R."/>
            <person name="Lazzaro B.P."/>
            <person name="Lee S.J."/>
            <person name="Levesque L."/>
            <person name="Li R."/>
            <person name="Lin C.F."/>
            <person name="Lin M.F."/>
            <person name="Lindblad-Toh K."/>
            <person name="Llopart A."/>
            <person name="Long M."/>
            <person name="Low L."/>
            <person name="Lozovsky E."/>
            <person name="Lu J."/>
            <person name="Luo M."/>
            <person name="Machado C.A."/>
            <person name="Makalowski W."/>
            <person name="Marzo M."/>
            <person name="Matsuda M."/>
            <person name="Matzkin L."/>
            <person name="McAllister B."/>
            <person name="McBride C.S."/>
            <person name="McKernan B."/>
            <person name="McKernan K."/>
            <person name="Mendez-Lago M."/>
            <person name="Minx P."/>
            <person name="Mollenhauer M.U."/>
            <person name="Montooth K."/>
            <person name="Mount S.M."/>
            <person name="Mu X."/>
            <person name="Myers E."/>
            <person name="Negre B."/>
            <person name="Newfeld S."/>
            <person name="Nielsen R."/>
            <person name="Noor M.A."/>
            <person name="O'Grady P."/>
            <person name="Pachter L."/>
            <person name="Papaceit M."/>
            <person name="Parisi M.J."/>
            <person name="Parisi M."/>
            <person name="Parts L."/>
            <person name="Pedersen J.S."/>
            <person name="Pesole G."/>
            <person name="Phillippy A.M."/>
            <person name="Ponting C.P."/>
            <person name="Pop M."/>
            <person name="Porcelli D."/>
            <person name="Powell J.R."/>
            <person name="Prohaska S."/>
            <person name="Pruitt K."/>
            <person name="Puig M."/>
            <person name="Quesneville H."/>
            <person name="Ram K.R."/>
            <person name="Rand D."/>
            <person name="Rasmussen M.D."/>
            <person name="Reed L.K."/>
            <person name="Reenan R."/>
            <person name="Reily A."/>
            <person name="Remington K.A."/>
            <person name="Rieger T.T."/>
            <person name="Ritchie M.G."/>
            <person name="Robin C."/>
            <person name="Rogers Y.H."/>
            <person name="Rohde C."/>
            <person name="Rozas J."/>
            <person name="Rubenfield M.J."/>
            <person name="Ruiz A."/>
            <person name="Russo S."/>
            <person name="Salzberg S.L."/>
            <person name="Sanchez-Gracia A."/>
            <person name="Saranga D.J."/>
            <person name="Sato H."/>
            <person name="Schaeffer S.W."/>
            <person name="Schatz M.C."/>
            <person name="Schlenke T."/>
            <person name="Schwartz R."/>
            <person name="Segarra C."/>
            <person name="Singh R.S."/>
            <person name="Sirot L."/>
            <person name="Sirota M."/>
            <person name="Sisneros N.B."/>
            <person name="Smith C.D."/>
            <person name="Smith T.F."/>
            <person name="Spieth J."/>
            <person name="Stage D.E."/>
            <person name="Stark A."/>
            <person name="Stephan W."/>
            <person name="Strausberg R.L."/>
            <person name="Strempel S."/>
            <person name="Sturgill D."/>
            <person name="Sutton G."/>
            <person name="Sutton G.G."/>
            <person name="Tao W."/>
            <person name="Teichmann S."/>
            <person name="Tobari Y.N."/>
            <person name="Tomimura Y."/>
            <person name="Tsolas J.M."/>
            <person name="Valente V.L."/>
            <person name="Venter E."/>
            <person name="Venter J.C."/>
            <person name="Vicario S."/>
            <person name="Vieira F.G."/>
            <person name="Vilella A.J."/>
            <person name="Villasante A."/>
            <person name="Walenz B."/>
            <person name="Wang J."/>
            <person name="Wasserman M."/>
            <person name="Watts T."/>
            <person name="Wilson D."/>
            <person name="Wilson R.K."/>
            <person name="Wing R.A."/>
            <person name="Wolfner M.F."/>
            <person name="Wong A."/>
            <person name="Wong G.K."/>
            <person name="Wu C.I."/>
            <person name="Wu G."/>
            <person name="Yamamoto D."/>
            <person name="Yang H.P."/>
            <person name="Yang S.P."/>
            <person name="Yorke J.A."/>
            <person name="Yoshida K."/>
            <person name="Zdobnov E."/>
            <person name="Zhang P."/>
            <person name="Zhang Y."/>
            <person name="Zimin A.V."/>
            <person name="Baldwin J."/>
            <person name="Abdouelleil A."/>
            <person name="Abdulkadir J."/>
            <person name="Abebe A."/>
            <person name="Abera B."/>
            <person name="Abreu J."/>
            <person name="Acer S.C."/>
            <person name="Aftuck L."/>
            <person name="Alexander A."/>
            <person name="An P."/>
            <person name="Anderson E."/>
            <person name="Anderson S."/>
            <person name="Arachi H."/>
            <person name="Azer M."/>
            <person name="Bachantsang P."/>
            <person name="Barry A."/>
            <person name="Bayul T."/>
            <person name="Berlin A."/>
            <person name="Bessette D."/>
            <person name="Bloom T."/>
            <person name="Blye J."/>
            <person name="Boguslavskiy L."/>
            <person name="Bonnet C."/>
            <person name="Boukhgalter B."/>
            <person name="Bourzgui I."/>
            <person name="Brown A."/>
            <person name="Cahill P."/>
            <person name="Channer S."/>
            <person name="Cheshatsang Y."/>
            <person name="Chuda L."/>
            <person name="Citroen M."/>
            <person name="Collymore A."/>
            <person name="Cooke P."/>
            <person name="Costello M."/>
            <person name="D'Aco K."/>
            <person name="Daza R."/>
            <person name="De Haan G."/>
            <person name="DeGray S."/>
            <person name="DeMaso C."/>
            <person name="Dhargay N."/>
            <person name="Dooley K."/>
            <person name="Dooley E."/>
            <person name="Doricent M."/>
            <person name="Dorje P."/>
            <person name="Dorjee K."/>
            <person name="Dupes A."/>
            <person name="Elong R."/>
            <person name="Falk J."/>
            <person name="Farina A."/>
            <person name="Faro S."/>
            <person name="Ferguson D."/>
            <person name="Fisher S."/>
            <person name="Foley C.D."/>
            <person name="Franke A."/>
            <person name="Friedrich D."/>
            <person name="Gadbois L."/>
            <person name="Gearin G."/>
            <person name="Gearin C.R."/>
            <person name="Giannoukos G."/>
            <person name="Goode T."/>
            <person name="Graham J."/>
            <person name="Grandbois E."/>
            <person name="Grewal S."/>
            <person name="Gyaltsen K."/>
            <person name="Hafez N."/>
            <person name="Hagos B."/>
            <person name="Hall J."/>
            <person name="Henson C."/>
            <person name="Hollinger A."/>
            <person name="Honan T."/>
            <person name="Huard M.D."/>
            <person name="Hughes L."/>
            <person name="Hurhula B."/>
            <person name="Husby M.E."/>
            <person name="Kamat A."/>
            <person name="Kanga B."/>
            <person name="Kashin S."/>
            <person name="Khazanovich D."/>
            <person name="Kisner P."/>
            <person name="Lance K."/>
            <person name="Lara M."/>
            <person name="Lee W."/>
            <person name="Lennon N."/>
            <person name="Letendre F."/>
            <person name="LeVine R."/>
            <person name="Lipovsky A."/>
            <person name="Liu X."/>
            <person name="Liu J."/>
            <person name="Liu S."/>
            <person name="Lokyitsang T."/>
            <person name="Lokyitsang Y."/>
            <person name="Lubonja R."/>
            <person name="Lui A."/>
            <person name="MacDonald P."/>
            <person name="Magnisalis V."/>
            <person name="Maru K."/>
            <person name="Matthews C."/>
            <person name="McCusker W."/>
            <person name="McDonough S."/>
            <person name="Mehta T."/>
            <person name="Meldrim J."/>
            <person name="Meneus L."/>
            <person name="Mihai O."/>
            <person name="Mihalev A."/>
            <person name="Mihova T."/>
            <person name="Mittelman R."/>
            <person name="Mlenga V."/>
            <person name="Montmayeur A."/>
            <person name="Mulrain L."/>
            <person name="Navidi A."/>
            <person name="Naylor J."/>
            <person name="Negash T."/>
            <person name="Nguyen T."/>
            <person name="Nguyen N."/>
            <person name="Nicol R."/>
            <person name="Norbu C."/>
            <person name="Norbu N."/>
            <person name="Novod N."/>
            <person name="O'Neill B."/>
            <person name="Osman S."/>
            <person name="Markiewicz E."/>
            <person name="Oyono O.L."/>
            <person name="Patti C."/>
            <person name="Phunkhang P."/>
            <person name="Pierre F."/>
            <person name="Priest M."/>
            <person name="Raghuraman S."/>
            <person name="Rege F."/>
            <person name="Reyes R."/>
            <person name="Rise C."/>
            <person name="Rogov P."/>
            <person name="Ross K."/>
            <person name="Ryan E."/>
            <person name="Settipalli S."/>
            <person name="Shea T."/>
            <person name="Sherpa N."/>
            <person name="Shi L."/>
            <person name="Shih D."/>
            <person name="Sparrow T."/>
            <person name="Spaulding J."/>
            <person name="Stalker J."/>
            <person name="Stange-Thomann N."/>
            <person name="Stavropoulos S."/>
            <person name="Stone C."/>
            <person name="Strader C."/>
            <person name="Tesfaye S."/>
            <person name="Thomson T."/>
            <person name="Thoulutsang Y."/>
            <person name="Thoulutsang D."/>
            <person name="Topham K."/>
            <person name="Topping I."/>
            <person name="Tsamla T."/>
            <person name="Vassiliev H."/>
            <person name="Vo A."/>
            <person name="Wangchuk T."/>
            <person name="Wangdi T."/>
            <person name="Weiand M."/>
            <person name="Wilkinson J."/>
            <person name="Wilson A."/>
            <person name="Yadav S."/>
            <person name="Young G."/>
            <person name="Yu Q."/>
            <person name="Zembek L."/>
            <person name="Zhong D."/>
            <person name="Zimmer A."/>
            <person name="Zwirko Z."/>
            <person name="Jaffe D.B."/>
            <person name="Alvarez P."/>
            <person name="Brockman W."/>
            <person name="Butler J."/>
            <person name="Chin C."/>
            <person name="Gnerre S."/>
            <person name="Grabherr M."/>
            <person name="Kleber M."/>
            <person name="Mauceli E."/>
            <person name="MacCallum I."/>
        </authorList>
    </citation>
    <scope>NUCLEOTIDE SEQUENCE [LARGE SCALE GENOMIC DNA]</scope>
    <source>
        <strain evidence="8">Rob3c / Tucson 14021-0248.25</strain>
    </source>
</reference>
<feature type="signal peptide" evidence="6">
    <location>
        <begin position="1"/>
        <end position="20"/>
    </location>
</feature>
<proteinExistence type="inferred from homology"/>
<dbReference type="GO" id="GO:0006508">
    <property type="term" value="P:proteolysis"/>
    <property type="evidence" value="ECO:0007669"/>
    <property type="project" value="UniProtKB-KW"/>
</dbReference>
<dbReference type="STRING" id="7238.B4IHV8"/>
<dbReference type="GO" id="GO:0008239">
    <property type="term" value="F:dipeptidyl-peptidase activity"/>
    <property type="evidence" value="ECO:0007669"/>
    <property type="project" value="TreeGrafter"/>
</dbReference>
<dbReference type="Proteomes" id="UP000001292">
    <property type="component" value="Unassembled WGS sequence"/>
</dbReference>
<comment type="similarity">
    <text evidence="1">Belongs to the peptidase S28 family.</text>
</comment>
<dbReference type="InterPro" id="IPR008758">
    <property type="entry name" value="Peptidase_S28"/>
</dbReference>